<evidence type="ECO:0000313" key="2">
    <source>
        <dbReference type="EMBL" id="KAF2229286.1"/>
    </source>
</evidence>
<dbReference type="OrthoDB" id="3200163at2759"/>
<name>A0A6A6GU16_VIRVR</name>
<evidence type="ECO:0008006" key="4">
    <source>
        <dbReference type="Google" id="ProtNLM"/>
    </source>
</evidence>
<dbReference type="AlphaFoldDB" id="A0A6A6GU16"/>
<gene>
    <name evidence="2" type="ORF">EV356DRAFT_456130</name>
</gene>
<protein>
    <recommendedName>
        <fullName evidence="4">Fungal N-terminal domain-containing protein</fullName>
    </recommendedName>
</protein>
<dbReference type="Proteomes" id="UP000800092">
    <property type="component" value="Unassembled WGS sequence"/>
</dbReference>
<evidence type="ECO:0000313" key="3">
    <source>
        <dbReference type="Proteomes" id="UP000800092"/>
    </source>
</evidence>
<dbReference type="EMBL" id="ML991868">
    <property type="protein sequence ID" value="KAF2229286.1"/>
    <property type="molecule type" value="Genomic_DNA"/>
</dbReference>
<organism evidence="2 3">
    <name type="scientific">Viridothelium virens</name>
    <name type="common">Speckled blister lichen</name>
    <name type="synonym">Trypethelium virens</name>
    <dbReference type="NCBI Taxonomy" id="1048519"/>
    <lineage>
        <taxon>Eukaryota</taxon>
        <taxon>Fungi</taxon>
        <taxon>Dikarya</taxon>
        <taxon>Ascomycota</taxon>
        <taxon>Pezizomycotina</taxon>
        <taxon>Dothideomycetes</taxon>
        <taxon>Dothideomycetes incertae sedis</taxon>
        <taxon>Trypetheliales</taxon>
        <taxon>Trypetheliaceae</taxon>
        <taxon>Viridothelium</taxon>
    </lineage>
</organism>
<evidence type="ECO:0000256" key="1">
    <source>
        <dbReference type="SAM" id="MobiDB-lite"/>
    </source>
</evidence>
<sequence>MSGAEAIFGVVSGGAGLISLSIQLTESAVKLRRIISTAKDAPQTISTYIFHLETMALVLQQLEQHRQHDTYNEPLLKQCIKECQESTSRIGQEVDKIIHYMAARNNKVWGRLYAVYKEPKVRELFDNLERAKSSLMLAYMGYLEAGQRRQYETINNTLALQTTVLQAQVAAGNADGSQQLSQLLSSSTSSGKHLRQGSRPTLSWQAKRKDRKSNIRIVLPSWLCNRVWEVAISQSQSSWGITIHTYNVVPKDSLIIKYCQLGDVGGIRRLVKSREGSLFDTTELSVPGEYWTLLEVSPRV</sequence>
<proteinExistence type="predicted"/>
<feature type="region of interest" description="Disordered" evidence="1">
    <location>
        <begin position="187"/>
        <end position="207"/>
    </location>
</feature>
<reference evidence="2" key="1">
    <citation type="journal article" date="2020" name="Stud. Mycol.">
        <title>101 Dothideomycetes genomes: a test case for predicting lifestyles and emergence of pathogens.</title>
        <authorList>
            <person name="Haridas S."/>
            <person name="Albert R."/>
            <person name="Binder M."/>
            <person name="Bloem J."/>
            <person name="Labutti K."/>
            <person name="Salamov A."/>
            <person name="Andreopoulos B."/>
            <person name="Baker S."/>
            <person name="Barry K."/>
            <person name="Bills G."/>
            <person name="Bluhm B."/>
            <person name="Cannon C."/>
            <person name="Castanera R."/>
            <person name="Culley D."/>
            <person name="Daum C."/>
            <person name="Ezra D."/>
            <person name="Gonzalez J."/>
            <person name="Henrissat B."/>
            <person name="Kuo A."/>
            <person name="Liang C."/>
            <person name="Lipzen A."/>
            <person name="Lutzoni F."/>
            <person name="Magnuson J."/>
            <person name="Mondo S."/>
            <person name="Nolan M."/>
            <person name="Ohm R."/>
            <person name="Pangilinan J."/>
            <person name="Park H.-J."/>
            <person name="Ramirez L."/>
            <person name="Alfaro M."/>
            <person name="Sun H."/>
            <person name="Tritt A."/>
            <person name="Yoshinaga Y."/>
            <person name="Zwiers L.-H."/>
            <person name="Turgeon B."/>
            <person name="Goodwin S."/>
            <person name="Spatafora J."/>
            <person name="Crous P."/>
            <person name="Grigoriev I."/>
        </authorList>
    </citation>
    <scope>NUCLEOTIDE SEQUENCE</scope>
    <source>
        <strain evidence="2">Tuck. ex Michener</strain>
    </source>
</reference>
<accession>A0A6A6GU16</accession>
<keyword evidence="3" id="KW-1185">Reference proteome</keyword>